<protein>
    <recommendedName>
        <fullName evidence="3">Tetratricopeptide repeat protein</fullName>
    </recommendedName>
</protein>
<evidence type="ECO:0000313" key="1">
    <source>
        <dbReference type="EMBL" id="PRX98179.1"/>
    </source>
</evidence>
<keyword evidence="2" id="KW-1185">Reference proteome</keyword>
<evidence type="ECO:0000313" key="2">
    <source>
        <dbReference type="Proteomes" id="UP000237846"/>
    </source>
</evidence>
<dbReference type="RefSeq" id="WP_106248331.1">
    <property type="nucleotide sequence ID" value="NZ_PVZC01000005.1"/>
</dbReference>
<dbReference type="OrthoDB" id="3211351at2"/>
<dbReference type="SUPFAM" id="SSF48452">
    <property type="entry name" value="TPR-like"/>
    <property type="match status" value="1"/>
</dbReference>
<dbReference type="Proteomes" id="UP000237846">
    <property type="component" value="Unassembled WGS sequence"/>
</dbReference>
<name>A0A2T0Q316_9ACTN</name>
<organism evidence="1 2">
    <name type="scientific">Allonocardiopsis opalescens</name>
    <dbReference type="NCBI Taxonomy" id="1144618"/>
    <lineage>
        <taxon>Bacteria</taxon>
        <taxon>Bacillati</taxon>
        <taxon>Actinomycetota</taxon>
        <taxon>Actinomycetes</taxon>
        <taxon>Streptosporangiales</taxon>
        <taxon>Allonocardiopsis</taxon>
    </lineage>
</organism>
<evidence type="ECO:0008006" key="3">
    <source>
        <dbReference type="Google" id="ProtNLM"/>
    </source>
</evidence>
<gene>
    <name evidence="1" type="ORF">CLV72_105533</name>
</gene>
<dbReference type="Gene3D" id="1.25.40.10">
    <property type="entry name" value="Tetratricopeptide repeat domain"/>
    <property type="match status" value="1"/>
</dbReference>
<dbReference type="InterPro" id="IPR011990">
    <property type="entry name" value="TPR-like_helical_dom_sf"/>
</dbReference>
<dbReference type="AlphaFoldDB" id="A0A2T0Q316"/>
<dbReference type="EMBL" id="PVZC01000005">
    <property type="protein sequence ID" value="PRX98179.1"/>
    <property type="molecule type" value="Genomic_DNA"/>
</dbReference>
<reference evidence="1 2" key="1">
    <citation type="submission" date="2018-03" db="EMBL/GenBank/DDBJ databases">
        <title>Genomic Encyclopedia of Archaeal and Bacterial Type Strains, Phase II (KMG-II): from individual species to whole genera.</title>
        <authorList>
            <person name="Goeker M."/>
        </authorList>
    </citation>
    <scope>NUCLEOTIDE SEQUENCE [LARGE SCALE GENOMIC DNA]</scope>
    <source>
        <strain evidence="1 2">DSM 45601</strain>
    </source>
</reference>
<proteinExistence type="predicted"/>
<accession>A0A2T0Q316</accession>
<comment type="caution">
    <text evidence="1">The sequence shown here is derived from an EMBL/GenBank/DDBJ whole genome shotgun (WGS) entry which is preliminary data.</text>
</comment>
<sequence length="180" mass="20046">MVRVTPDDLDELEFAAVQSGDHARIARRLAELADRLDPASEVPRAEVFIRAGEQWEMASCPEIAIQLYQRAIDDGGATLIDARALLAGALFELDQLSDAYHQLERLRTGGPHTLETYIVVAELLQAHGDLAAAHEWATIGARAYRDAPLSQDQLIQLLQIRFRIRVDLGLTEDELDHLLD</sequence>